<sequence length="336" mass="35697">MIRAALATAFSASLLMGALAFAGPAAAAPPAFGSPIDCRIGETCFVQNYVDEDPGPGWRDHACGRLSYDGHDGTDFRLPDYTAMDKGVAVLAAAAGTVLRVRDGMEDVNVNVIGRDTVMKVGGGNAVIIEHGDGWQTAYLHMKRGSVAVTPGQRVEAGQRLGDVGLSGLTEFPHLHFGVRHNGAVVDPFVGQQPFTACGQAMKPLWDAATAKALAYRPTAGLSAGFATSRVPEAEPARHGEFAGETLKPDSPLLVLWSDIMGVRDGDTQRIRILDGDGRALFDNSKAITGDKAAWFAYQGLKRPASGWPKGPYQGIVTLTRDGKTVVTLERRLEVR</sequence>
<reference evidence="3 4" key="1">
    <citation type="journal article" date="2014" name="Genome Announc.">
        <title>Complete Genome Sequence of the Model Rhizosphere Strain Azospirillum brasilense Az39, Successfully Applied in Agriculture.</title>
        <authorList>
            <person name="Rivera D."/>
            <person name="Revale S."/>
            <person name="Molina R."/>
            <person name="Gualpa J."/>
            <person name="Puente M."/>
            <person name="Maroniche G."/>
            <person name="Paris G."/>
            <person name="Baker D."/>
            <person name="Clavijo B."/>
            <person name="McLay K."/>
            <person name="Spaepen S."/>
            <person name="Perticari A."/>
            <person name="Vazquez M."/>
            <person name="Wisniewski-Dye F."/>
            <person name="Watkins C."/>
            <person name="Martinez-Abarca F."/>
            <person name="Vanderleyden J."/>
            <person name="Cassan F."/>
        </authorList>
    </citation>
    <scope>NUCLEOTIDE SEQUENCE [LARGE SCALE GENOMIC DNA]</scope>
    <source>
        <strain evidence="3 4">Az39</strain>
        <plasmid evidence="3">AbAZ39_p1</plasmid>
    </source>
</reference>
<dbReference type="KEGG" id="abq:ABAZ39_17990"/>
<proteinExistence type="predicted"/>
<evidence type="ECO:0000256" key="1">
    <source>
        <dbReference type="SAM" id="SignalP"/>
    </source>
</evidence>
<keyword evidence="3" id="KW-0614">Plasmid</keyword>
<dbReference type="InterPro" id="IPR011055">
    <property type="entry name" value="Dup_hybrid_motif"/>
</dbReference>
<dbReference type="GO" id="GO:0004222">
    <property type="term" value="F:metalloendopeptidase activity"/>
    <property type="evidence" value="ECO:0007669"/>
    <property type="project" value="TreeGrafter"/>
</dbReference>
<keyword evidence="1" id="KW-0732">Signal</keyword>
<dbReference type="EMBL" id="CP007794">
    <property type="protein sequence ID" value="AIB13831.1"/>
    <property type="molecule type" value="Genomic_DNA"/>
</dbReference>
<evidence type="ECO:0000259" key="2">
    <source>
        <dbReference type="Pfam" id="PF01551"/>
    </source>
</evidence>
<feature type="chain" id="PRO_5001586877" description="M23ase beta-sheet core domain-containing protein" evidence="1">
    <location>
        <begin position="28"/>
        <end position="336"/>
    </location>
</feature>
<feature type="domain" description="M23ase beta-sheet core" evidence="2">
    <location>
        <begin position="71"/>
        <end position="188"/>
    </location>
</feature>
<name>A0A060DI46_9PROT</name>
<dbReference type="RefSeq" id="WP_040134187.1">
    <property type="nucleotide sequence ID" value="NZ_CP007794.1"/>
</dbReference>
<dbReference type="InterPro" id="IPR016047">
    <property type="entry name" value="M23ase_b-sheet_dom"/>
</dbReference>
<gene>
    <name evidence="3" type="ORF">ABAZ39_17990</name>
</gene>
<evidence type="ECO:0000313" key="3">
    <source>
        <dbReference type="EMBL" id="AIB13831.1"/>
    </source>
</evidence>
<dbReference type="Pfam" id="PF01551">
    <property type="entry name" value="Peptidase_M23"/>
    <property type="match status" value="1"/>
</dbReference>
<protein>
    <recommendedName>
        <fullName evidence="2">M23ase beta-sheet core domain-containing protein</fullName>
    </recommendedName>
</protein>
<geneLocation type="plasmid" evidence="3 4">
    <name>AbAZ39_p1</name>
</geneLocation>
<dbReference type="PANTHER" id="PTHR21666">
    <property type="entry name" value="PEPTIDASE-RELATED"/>
    <property type="match status" value="1"/>
</dbReference>
<dbReference type="InterPro" id="IPR050570">
    <property type="entry name" value="Cell_wall_metabolism_enzyme"/>
</dbReference>
<accession>A0A060DI46</accession>
<dbReference type="Gene3D" id="2.70.70.10">
    <property type="entry name" value="Glucose Permease (Domain IIA)"/>
    <property type="match status" value="1"/>
</dbReference>
<dbReference type="Proteomes" id="UP000027186">
    <property type="component" value="Plasmid AbAZ39_p1"/>
</dbReference>
<dbReference type="PANTHER" id="PTHR21666:SF270">
    <property type="entry name" value="MUREIN HYDROLASE ACTIVATOR ENVC"/>
    <property type="match status" value="1"/>
</dbReference>
<dbReference type="SUPFAM" id="SSF51261">
    <property type="entry name" value="Duplicated hybrid motif"/>
    <property type="match status" value="1"/>
</dbReference>
<feature type="signal peptide" evidence="1">
    <location>
        <begin position="1"/>
        <end position="27"/>
    </location>
</feature>
<evidence type="ECO:0000313" key="4">
    <source>
        <dbReference type="Proteomes" id="UP000027186"/>
    </source>
</evidence>
<dbReference type="CDD" id="cd12797">
    <property type="entry name" value="M23_peptidase"/>
    <property type="match status" value="1"/>
</dbReference>
<dbReference type="AlphaFoldDB" id="A0A060DI46"/>
<organism evidence="3 4">
    <name type="scientific">Azospirillum argentinense</name>
    <dbReference type="NCBI Taxonomy" id="2970906"/>
    <lineage>
        <taxon>Bacteria</taxon>
        <taxon>Pseudomonadati</taxon>
        <taxon>Pseudomonadota</taxon>
        <taxon>Alphaproteobacteria</taxon>
        <taxon>Rhodospirillales</taxon>
        <taxon>Azospirillaceae</taxon>
        <taxon>Azospirillum</taxon>
    </lineage>
</organism>